<accession>A0AA36C7M4</accession>
<dbReference type="EMBL" id="CATQJA010000751">
    <property type="protein sequence ID" value="CAJ0563844.1"/>
    <property type="molecule type" value="Genomic_DNA"/>
</dbReference>
<proteinExistence type="predicted"/>
<keyword evidence="1" id="KW-1133">Transmembrane helix</keyword>
<dbReference type="EMBL" id="CATQJA010002628">
    <property type="protein sequence ID" value="CAJ0574229.1"/>
    <property type="molecule type" value="Genomic_DNA"/>
</dbReference>
<evidence type="ECO:0000313" key="4">
    <source>
        <dbReference type="Proteomes" id="UP001177023"/>
    </source>
</evidence>
<feature type="transmembrane region" description="Helical" evidence="1">
    <location>
        <begin position="6"/>
        <end position="28"/>
    </location>
</feature>
<evidence type="ECO:0000313" key="3">
    <source>
        <dbReference type="EMBL" id="CAJ0574229.1"/>
    </source>
</evidence>
<name>A0AA36C7M4_9BILA</name>
<dbReference type="AlphaFoldDB" id="A0AA36C7M4"/>
<sequence>MSPKFWITVVIIFYILNTFSISTIIELLPFETAPSSSQLQLIFAEYPCMSELLHYPFVYAATNGDFPYTKVPIITREASMKRHHRSSIAGETHKFEHRLLIAYVKAQIKSPMHLFGPLTFR</sequence>
<reference evidence="2" key="1">
    <citation type="submission" date="2023-06" db="EMBL/GenBank/DDBJ databases">
        <authorList>
            <person name="Delattre M."/>
        </authorList>
    </citation>
    <scope>NUCLEOTIDE SEQUENCE</scope>
    <source>
        <strain evidence="2">AF72</strain>
    </source>
</reference>
<organism evidence="2 4">
    <name type="scientific">Mesorhabditis spiculigera</name>
    <dbReference type="NCBI Taxonomy" id="96644"/>
    <lineage>
        <taxon>Eukaryota</taxon>
        <taxon>Metazoa</taxon>
        <taxon>Ecdysozoa</taxon>
        <taxon>Nematoda</taxon>
        <taxon>Chromadorea</taxon>
        <taxon>Rhabditida</taxon>
        <taxon>Rhabditina</taxon>
        <taxon>Rhabditomorpha</taxon>
        <taxon>Rhabditoidea</taxon>
        <taxon>Rhabditidae</taxon>
        <taxon>Mesorhabditinae</taxon>
        <taxon>Mesorhabditis</taxon>
    </lineage>
</organism>
<evidence type="ECO:0000313" key="2">
    <source>
        <dbReference type="EMBL" id="CAJ0563844.1"/>
    </source>
</evidence>
<keyword evidence="1" id="KW-0812">Transmembrane</keyword>
<evidence type="ECO:0000256" key="1">
    <source>
        <dbReference type="SAM" id="Phobius"/>
    </source>
</evidence>
<feature type="non-terminal residue" evidence="2">
    <location>
        <position position="121"/>
    </location>
</feature>
<gene>
    <name evidence="3" type="ORF">MSPICULIGERA_LOCUS12569</name>
    <name evidence="2" type="ORF">MSPICULIGERA_LOCUS2572</name>
</gene>
<keyword evidence="4" id="KW-1185">Reference proteome</keyword>
<keyword evidence="1" id="KW-0472">Membrane</keyword>
<comment type="caution">
    <text evidence="2">The sequence shown here is derived from an EMBL/GenBank/DDBJ whole genome shotgun (WGS) entry which is preliminary data.</text>
</comment>
<dbReference type="Proteomes" id="UP001177023">
    <property type="component" value="Unassembled WGS sequence"/>
</dbReference>
<protein>
    <submittedName>
        <fullName evidence="2">Uncharacterized protein</fullName>
    </submittedName>
</protein>